<evidence type="ECO:0000313" key="2">
    <source>
        <dbReference type="EMBL" id="EFJ23197.1"/>
    </source>
</evidence>
<feature type="non-terminal residue" evidence="2">
    <location>
        <position position="205"/>
    </location>
</feature>
<dbReference type="HOGENOM" id="CLU_1340596_0_0_1"/>
<dbReference type="InterPro" id="IPR036291">
    <property type="entry name" value="NAD(P)-bd_dom_sf"/>
</dbReference>
<dbReference type="eggNOG" id="KOG1203">
    <property type="taxonomic scope" value="Eukaryota"/>
</dbReference>
<dbReference type="InterPro" id="IPR016040">
    <property type="entry name" value="NAD(P)-bd_dom"/>
</dbReference>
<name>D8RX55_SELML</name>
<protein>
    <recommendedName>
        <fullName evidence="1">NAD(P)-binding domain-containing protein</fullName>
    </recommendedName>
</protein>
<dbReference type="EMBL" id="GL377593">
    <property type="protein sequence ID" value="EFJ23197.1"/>
    <property type="molecule type" value="Genomic_DNA"/>
</dbReference>
<evidence type="ECO:0000259" key="1">
    <source>
        <dbReference type="Pfam" id="PF13460"/>
    </source>
</evidence>
<dbReference type="GO" id="GO:0009507">
    <property type="term" value="C:chloroplast"/>
    <property type="evidence" value="ECO:0000318"/>
    <property type="project" value="GO_Central"/>
</dbReference>
<dbReference type="Gramene" id="EFJ23197">
    <property type="protein sequence ID" value="EFJ23197"/>
    <property type="gene ID" value="SELMODRAFT_57393"/>
</dbReference>
<reference evidence="2 3" key="1">
    <citation type="journal article" date="2011" name="Science">
        <title>The Selaginella genome identifies genetic changes associated with the evolution of vascular plants.</title>
        <authorList>
            <person name="Banks J.A."/>
            <person name="Nishiyama T."/>
            <person name="Hasebe M."/>
            <person name="Bowman J.L."/>
            <person name="Gribskov M."/>
            <person name="dePamphilis C."/>
            <person name="Albert V.A."/>
            <person name="Aono N."/>
            <person name="Aoyama T."/>
            <person name="Ambrose B.A."/>
            <person name="Ashton N.W."/>
            <person name="Axtell M.J."/>
            <person name="Barker E."/>
            <person name="Barker M.S."/>
            <person name="Bennetzen J.L."/>
            <person name="Bonawitz N.D."/>
            <person name="Chapple C."/>
            <person name="Cheng C."/>
            <person name="Correa L.G."/>
            <person name="Dacre M."/>
            <person name="DeBarry J."/>
            <person name="Dreyer I."/>
            <person name="Elias M."/>
            <person name="Engstrom E.M."/>
            <person name="Estelle M."/>
            <person name="Feng L."/>
            <person name="Finet C."/>
            <person name="Floyd S.K."/>
            <person name="Frommer W.B."/>
            <person name="Fujita T."/>
            <person name="Gramzow L."/>
            <person name="Gutensohn M."/>
            <person name="Harholt J."/>
            <person name="Hattori M."/>
            <person name="Heyl A."/>
            <person name="Hirai T."/>
            <person name="Hiwatashi Y."/>
            <person name="Ishikawa M."/>
            <person name="Iwata M."/>
            <person name="Karol K.G."/>
            <person name="Koehler B."/>
            <person name="Kolukisaoglu U."/>
            <person name="Kubo M."/>
            <person name="Kurata T."/>
            <person name="Lalonde S."/>
            <person name="Li K."/>
            <person name="Li Y."/>
            <person name="Litt A."/>
            <person name="Lyons E."/>
            <person name="Manning G."/>
            <person name="Maruyama T."/>
            <person name="Michael T.P."/>
            <person name="Mikami K."/>
            <person name="Miyazaki S."/>
            <person name="Morinaga S."/>
            <person name="Murata T."/>
            <person name="Mueller-Roeber B."/>
            <person name="Nelson D.R."/>
            <person name="Obara M."/>
            <person name="Oguri Y."/>
            <person name="Olmstead R.G."/>
            <person name="Onodera N."/>
            <person name="Petersen B.L."/>
            <person name="Pils B."/>
            <person name="Prigge M."/>
            <person name="Rensing S.A."/>
            <person name="Riano-Pachon D.M."/>
            <person name="Roberts A.W."/>
            <person name="Sato Y."/>
            <person name="Scheller H.V."/>
            <person name="Schulz B."/>
            <person name="Schulz C."/>
            <person name="Shakirov E.V."/>
            <person name="Shibagaki N."/>
            <person name="Shinohara N."/>
            <person name="Shippen D.E."/>
            <person name="Soerensen I."/>
            <person name="Sotooka R."/>
            <person name="Sugimoto N."/>
            <person name="Sugita M."/>
            <person name="Sumikawa N."/>
            <person name="Tanurdzic M."/>
            <person name="Theissen G."/>
            <person name="Ulvskov P."/>
            <person name="Wakazuki S."/>
            <person name="Weng J.K."/>
            <person name="Willats W.W."/>
            <person name="Wipf D."/>
            <person name="Wolf P.G."/>
            <person name="Yang L."/>
            <person name="Zimmer A.D."/>
            <person name="Zhu Q."/>
            <person name="Mitros T."/>
            <person name="Hellsten U."/>
            <person name="Loque D."/>
            <person name="Otillar R."/>
            <person name="Salamov A."/>
            <person name="Schmutz J."/>
            <person name="Shapiro H."/>
            <person name="Lindquist E."/>
            <person name="Lucas S."/>
            <person name="Rokhsar D."/>
            <person name="Grigoriev I.V."/>
        </authorList>
    </citation>
    <scope>NUCLEOTIDE SEQUENCE [LARGE SCALE GENOMIC DNA]</scope>
</reference>
<evidence type="ECO:0000313" key="3">
    <source>
        <dbReference type="Proteomes" id="UP000001514"/>
    </source>
</evidence>
<gene>
    <name evidence="2" type="ORF">SELMODRAFT_57393</name>
</gene>
<dbReference type="PANTHER" id="PTHR47711">
    <property type="entry name" value="PROTEIN PLASTID TRANSCRIPTIONALLY ACTIVE 16, CHLOROPLASTIC"/>
    <property type="match status" value="1"/>
</dbReference>
<keyword evidence="3" id="KW-1185">Reference proteome</keyword>
<sequence length="205" mass="21293">RAPDAKTVFVAGATGQIGARVSQQLLRSGFTVRGGVRDLYFAQQLAEFATQYGVISRDEARKINAVEFDFKDVESIAKAIGNAGKVVVTVGPSEDGPRGKVSAKDALQVLEAASVAQVGHVVVVAEAGGVSSSGGGPLALITDFFSKLFSKGAEVSTDSLLDSVVDTELRFTFVKVSSTEGVDDFSPDGENVVLLSEGTYNQGTG</sequence>
<dbReference type="AlphaFoldDB" id="D8RX55"/>
<feature type="domain" description="NAD(P)-binding" evidence="1">
    <location>
        <begin position="12"/>
        <end position="176"/>
    </location>
</feature>
<feature type="non-terminal residue" evidence="2">
    <location>
        <position position="1"/>
    </location>
</feature>
<proteinExistence type="predicted"/>
<organism evidence="3">
    <name type="scientific">Selaginella moellendorffii</name>
    <name type="common">Spikemoss</name>
    <dbReference type="NCBI Taxonomy" id="88036"/>
    <lineage>
        <taxon>Eukaryota</taxon>
        <taxon>Viridiplantae</taxon>
        <taxon>Streptophyta</taxon>
        <taxon>Embryophyta</taxon>
        <taxon>Tracheophyta</taxon>
        <taxon>Lycopodiopsida</taxon>
        <taxon>Selaginellales</taxon>
        <taxon>Selaginellaceae</taxon>
        <taxon>Selaginella</taxon>
    </lineage>
</organism>
<dbReference type="PANTHER" id="PTHR47711:SF2">
    <property type="entry name" value="PROTEIN PLASTID TRANSCRIPTIONALLY ACTIVE 16, CHLOROPLASTIC"/>
    <property type="match status" value="1"/>
</dbReference>
<dbReference type="SUPFAM" id="SSF51735">
    <property type="entry name" value="NAD(P)-binding Rossmann-fold domains"/>
    <property type="match status" value="1"/>
</dbReference>
<dbReference type="Proteomes" id="UP000001514">
    <property type="component" value="Unassembled WGS sequence"/>
</dbReference>
<dbReference type="OrthoDB" id="514963at2759"/>
<dbReference type="STRING" id="88036.D8RX55"/>
<accession>D8RX55</accession>
<dbReference type="Gene3D" id="3.40.50.720">
    <property type="entry name" value="NAD(P)-binding Rossmann-like Domain"/>
    <property type="match status" value="1"/>
</dbReference>
<dbReference type="KEGG" id="smo:SELMODRAFT_57393"/>
<dbReference type="Pfam" id="PF13460">
    <property type="entry name" value="NAD_binding_10"/>
    <property type="match status" value="1"/>
</dbReference>
<dbReference type="InParanoid" id="D8RX55"/>